<dbReference type="RefSeq" id="WP_189032630.1">
    <property type="nucleotide sequence ID" value="NZ_BMKR01000068.1"/>
</dbReference>
<accession>A0A917LCU3</accession>
<evidence type="ECO:0000313" key="1">
    <source>
        <dbReference type="EMBL" id="GGG14136.1"/>
    </source>
</evidence>
<evidence type="ECO:0000313" key="2">
    <source>
        <dbReference type="Proteomes" id="UP000637643"/>
    </source>
</evidence>
<dbReference type="EMBL" id="BMKR01000068">
    <property type="protein sequence ID" value="GGG14136.1"/>
    <property type="molecule type" value="Genomic_DNA"/>
</dbReference>
<dbReference type="InterPro" id="IPR011990">
    <property type="entry name" value="TPR-like_helical_dom_sf"/>
</dbReference>
<dbReference type="SUPFAM" id="SSF48452">
    <property type="entry name" value="TPR-like"/>
    <property type="match status" value="1"/>
</dbReference>
<proteinExistence type="predicted"/>
<dbReference type="Proteomes" id="UP000637643">
    <property type="component" value="Unassembled WGS sequence"/>
</dbReference>
<comment type="caution">
    <text evidence="1">The sequence shown here is derived from an EMBL/GenBank/DDBJ whole genome shotgun (WGS) entry which is preliminary data.</text>
</comment>
<evidence type="ECO:0008006" key="3">
    <source>
        <dbReference type="Google" id="ProtNLM"/>
    </source>
</evidence>
<reference evidence="1" key="1">
    <citation type="journal article" date="2014" name="Int. J. Syst. Evol. Microbiol.">
        <title>Complete genome sequence of Corynebacterium casei LMG S-19264T (=DSM 44701T), isolated from a smear-ripened cheese.</title>
        <authorList>
            <consortium name="US DOE Joint Genome Institute (JGI-PGF)"/>
            <person name="Walter F."/>
            <person name="Albersmeier A."/>
            <person name="Kalinowski J."/>
            <person name="Ruckert C."/>
        </authorList>
    </citation>
    <scope>NUCLEOTIDE SEQUENCE</scope>
    <source>
        <strain evidence="1">CGMCC 1.16134</strain>
    </source>
</reference>
<name>A0A917LCU3_9BACL</name>
<protein>
    <recommendedName>
        <fullName evidence="3">Tetratricopeptide repeat protein</fullName>
    </recommendedName>
</protein>
<organism evidence="1 2">
    <name type="scientific">Paenibacillus albidus</name>
    <dbReference type="NCBI Taxonomy" id="2041023"/>
    <lineage>
        <taxon>Bacteria</taxon>
        <taxon>Bacillati</taxon>
        <taxon>Bacillota</taxon>
        <taxon>Bacilli</taxon>
        <taxon>Bacillales</taxon>
        <taxon>Paenibacillaceae</taxon>
        <taxon>Paenibacillus</taxon>
    </lineage>
</organism>
<dbReference type="AlphaFoldDB" id="A0A917LCU3"/>
<sequence>MNLDFEELMEEAYDLPRGKAQIAVLEQAIRAADTAGDLEAGFEARSELVESAIFSGYPMKAIVAFSWQLGQYDKNNDLFDNYQLLWSYKWILDKVACFPDIPREQIDNLLDDMKKRYAELGYSERTYCFYKAVLLMQYGELEEAGRYLDQFQSLDRDEMSDCEACEQNRLIDYEVLLGRDERTLRVAEPILSGQMSCGEVPHVTLSTVLMPLYRLGRQEEADKLQRKSYRLVKGNNDFLLQIGENIRYLALTDPFRGLELFEKHLSQALDHENPWDQMMFSAYASTLFSRLKQETVAFQVKLPASFPHPEFASDVVRLEQHFLQEALATADRLDRRNGNSYYGSLIQSL</sequence>
<reference evidence="1" key="2">
    <citation type="submission" date="2020-09" db="EMBL/GenBank/DDBJ databases">
        <authorList>
            <person name="Sun Q."/>
            <person name="Zhou Y."/>
        </authorList>
    </citation>
    <scope>NUCLEOTIDE SEQUENCE</scope>
    <source>
        <strain evidence="1">CGMCC 1.16134</strain>
    </source>
</reference>
<keyword evidence="2" id="KW-1185">Reference proteome</keyword>
<gene>
    <name evidence="1" type="ORF">GCM10010912_68210</name>
</gene>